<dbReference type="OrthoDB" id="21143at2"/>
<gene>
    <name evidence="1" type="ORF">VIBNI_B1501</name>
</gene>
<evidence type="ECO:0000313" key="1">
    <source>
        <dbReference type="EMBL" id="CCO61250.1"/>
    </source>
</evidence>
<dbReference type="RefSeq" id="WP_022561709.1">
    <property type="nucleotide sequence ID" value="NC_022543.1"/>
</dbReference>
<dbReference type="InterPro" id="IPR023476">
    <property type="entry name" value="Pep_tRNA_hydro_II_dom_sf"/>
</dbReference>
<dbReference type="Proteomes" id="UP000016895">
    <property type="component" value="Chromosome 2"/>
</dbReference>
<reference evidence="1 2" key="1">
    <citation type="journal article" date="2013" name="ISME J.">
        <title>Comparative genomics of pathogenic lineages of Vibrio nigripulchritudo identifies virulence-associated traits.</title>
        <authorList>
            <person name="Goudenege D."/>
            <person name="Labreuche Y."/>
            <person name="Krin E."/>
            <person name="Ansquer D."/>
            <person name="Mangenot S."/>
            <person name="Calteau A."/>
            <person name="Medigue C."/>
            <person name="Mazel D."/>
            <person name="Polz M.F."/>
            <person name="Le Roux F."/>
        </authorList>
    </citation>
    <scope>NUCLEOTIDE SEQUENCE [LARGE SCALE GENOMIC DNA]</scope>
    <source>
        <strain evidence="2">SnF1</strain>
    </source>
</reference>
<keyword evidence="2" id="KW-1185">Reference proteome</keyword>
<dbReference type="KEGG" id="vni:VIBNI_B1501"/>
<proteinExistence type="predicted"/>
<dbReference type="SUPFAM" id="SSF102462">
    <property type="entry name" value="Peptidyl-tRNA hydrolase II"/>
    <property type="match status" value="1"/>
</dbReference>
<dbReference type="eggNOG" id="COG4954">
    <property type="taxonomic scope" value="Bacteria"/>
</dbReference>
<dbReference type="EMBL" id="FO203527">
    <property type="protein sequence ID" value="CCO61250.1"/>
    <property type="molecule type" value="Genomic_DNA"/>
</dbReference>
<evidence type="ECO:0000313" key="2">
    <source>
        <dbReference type="Proteomes" id="UP000016895"/>
    </source>
</evidence>
<dbReference type="PATRIC" id="fig|1260221.3.peg.5098"/>
<sequence length="143" mass="16186">MSGLPNDTQKRFVAVLNKKMETGRALNVLGHLSVALADLLEKGNACYVDYEDKDGNIHPNMSHYPFIVLRADNSNKLRKLREAALENNITFTDFTDTMIEGGSDEQQRRTKDTPESDLNYLGICLFGNSEELHTITKKFSLYK</sequence>
<dbReference type="Gene3D" id="3.40.1490.10">
    <property type="entry name" value="Bit1"/>
    <property type="match status" value="1"/>
</dbReference>
<dbReference type="PIRSF" id="PIRSF033736">
    <property type="entry name" value="UCP033763"/>
    <property type="match status" value="1"/>
</dbReference>
<dbReference type="Pfam" id="PF09391">
    <property type="entry name" value="DUF2000"/>
    <property type="match status" value="1"/>
</dbReference>
<accession>U4KIT7</accession>
<dbReference type="InterPro" id="IPR017021">
    <property type="entry name" value="UCP033763"/>
</dbReference>
<organism evidence="1 2">
    <name type="scientific">Vibrio nigripulchritudo</name>
    <dbReference type="NCBI Taxonomy" id="28173"/>
    <lineage>
        <taxon>Bacteria</taxon>
        <taxon>Pseudomonadati</taxon>
        <taxon>Pseudomonadota</taxon>
        <taxon>Gammaproteobacteria</taxon>
        <taxon>Vibrionales</taxon>
        <taxon>Vibrionaceae</taxon>
        <taxon>Vibrio</taxon>
    </lineage>
</organism>
<protein>
    <recommendedName>
        <fullName evidence="3">DUF2000 domain-containing protein</fullName>
    </recommendedName>
</protein>
<evidence type="ECO:0008006" key="3">
    <source>
        <dbReference type="Google" id="ProtNLM"/>
    </source>
</evidence>
<dbReference type="InterPro" id="IPR018988">
    <property type="entry name" value="DUF2000"/>
</dbReference>
<name>U4KIT7_9VIBR</name>
<dbReference type="AlphaFoldDB" id="U4KIT7"/>